<dbReference type="PANTHER" id="PTHR47183">
    <property type="entry name" value="GLUCOSE-1-PHOSPHATE CYTIDYLYLTRANSFERASE-RELATED"/>
    <property type="match status" value="1"/>
</dbReference>
<dbReference type="InterPro" id="IPR013446">
    <property type="entry name" value="G1P_cyt_trans-like"/>
</dbReference>
<evidence type="ECO:0000313" key="3">
    <source>
        <dbReference type="Proteomes" id="UP001204015"/>
    </source>
</evidence>
<dbReference type="Pfam" id="PF00483">
    <property type="entry name" value="NTP_transferase"/>
    <property type="match status" value="1"/>
</dbReference>
<keyword evidence="2" id="KW-0808">Transferase</keyword>
<dbReference type="CDD" id="cd02524">
    <property type="entry name" value="G1P_cytidylyltransferase"/>
    <property type="match status" value="1"/>
</dbReference>
<evidence type="ECO:0000313" key="2">
    <source>
        <dbReference type="EMBL" id="MCO6025610.1"/>
    </source>
</evidence>
<gene>
    <name evidence="2" type="primary">rfbF</name>
    <name evidence="2" type="ORF">NG821_07125</name>
</gene>
<accession>A0ABT1BY17</accession>
<dbReference type="SUPFAM" id="SSF53448">
    <property type="entry name" value="Nucleotide-diphospho-sugar transferases"/>
    <property type="match status" value="1"/>
</dbReference>
<organism evidence="2 3">
    <name type="scientific">Segatella cerevisiae</name>
    <dbReference type="NCBI Taxonomy" id="2053716"/>
    <lineage>
        <taxon>Bacteria</taxon>
        <taxon>Pseudomonadati</taxon>
        <taxon>Bacteroidota</taxon>
        <taxon>Bacteroidia</taxon>
        <taxon>Bacteroidales</taxon>
        <taxon>Prevotellaceae</taxon>
        <taxon>Segatella</taxon>
    </lineage>
</organism>
<protein>
    <submittedName>
        <fullName evidence="2">Glucose-1-phosphate cytidylyltransferase</fullName>
        <ecNumber evidence="2">2.7.7.33</ecNumber>
    </submittedName>
</protein>
<dbReference type="EMBL" id="JAMXLY010000022">
    <property type="protein sequence ID" value="MCO6025610.1"/>
    <property type="molecule type" value="Genomic_DNA"/>
</dbReference>
<dbReference type="InterPro" id="IPR029044">
    <property type="entry name" value="Nucleotide-diphossugar_trans"/>
</dbReference>
<dbReference type="NCBIfam" id="TIGR02623">
    <property type="entry name" value="G1P_cyt_trans"/>
    <property type="match status" value="1"/>
</dbReference>
<feature type="domain" description="Nucleotidyl transferase" evidence="1">
    <location>
        <begin position="2"/>
        <end position="228"/>
    </location>
</feature>
<dbReference type="RefSeq" id="WP_252760969.1">
    <property type="nucleotide sequence ID" value="NZ_JAMXLY010000022.1"/>
</dbReference>
<sequence length="261" mass="30052">MKVVILAGGFGTRLSEYTKLIPKPMVEIGSKPILWHIMKHYSNYGYKDFVIALGYKGEVIKNYFLQYYVLSNDFTIDLNGNHISYIRERPLDWKVSLVDTGENSMTGGRILRLKDLIGKEDFMLTYGDAVSNVNISELERRYHQSGKLAMVTAVHPTARFGELSIDENDIAHSFKEKPQVNQGWINGGYFVLSPKIFDYIKDDSTVFEREPLESVAREGELAVYKHEGFWQCMDTVRDRDYLNHLWDAGNAPWTQPYSSEK</sequence>
<comment type="caution">
    <text evidence="2">The sequence shown here is derived from an EMBL/GenBank/DDBJ whole genome shotgun (WGS) entry which is preliminary data.</text>
</comment>
<dbReference type="Proteomes" id="UP001204015">
    <property type="component" value="Unassembled WGS sequence"/>
</dbReference>
<keyword evidence="2" id="KW-0548">Nucleotidyltransferase</keyword>
<proteinExistence type="predicted"/>
<dbReference type="EC" id="2.7.7.33" evidence="2"/>
<dbReference type="PANTHER" id="PTHR47183:SF1">
    <property type="entry name" value="GLUCOSE-1-PHOSPHATE CYTIDYLYLTRANSFERASE"/>
    <property type="match status" value="1"/>
</dbReference>
<dbReference type="InterPro" id="IPR005835">
    <property type="entry name" value="NTP_transferase_dom"/>
</dbReference>
<keyword evidence="3" id="KW-1185">Reference proteome</keyword>
<dbReference type="Gene3D" id="3.90.550.10">
    <property type="entry name" value="Spore Coat Polysaccharide Biosynthesis Protein SpsA, Chain A"/>
    <property type="match status" value="1"/>
</dbReference>
<evidence type="ECO:0000259" key="1">
    <source>
        <dbReference type="Pfam" id="PF00483"/>
    </source>
</evidence>
<name>A0ABT1BY17_9BACT</name>
<reference evidence="2 3" key="1">
    <citation type="submission" date="2022-06" db="EMBL/GenBank/DDBJ databases">
        <title>A taxonomic note on the genus Prevotella: Description of four novel genera and emended description of the genera Hallella and Xylanibacter.</title>
        <authorList>
            <person name="Hitch T.C.A."/>
        </authorList>
    </citation>
    <scope>NUCLEOTIDE SEQUENCE [LARGE SCALE GENOMIC DNA]</scope>
    <source>
        <strain evidence="2 3">DSM 100619</strain>
    </source>
</reference>
<dbReference type="GO" id="GO:0047343">
    <property type="term" value="F:glucose-1-phosphate cytidylyltransferase activity"/>
    <property type="evidence" value="ECO:0007669"/>
    <property type="project" value="UniProtKB-EC"/>
</dbReference>
<dbReference type="InterPro" id="IPR046981">
    <property type="entry name" value="G1P_cyt_trans"/>
</dbReference>